<dbReference type="GO" id="GO:0018498">
    <property type="term" value="F:2,3-dihydroxy-2,3-dihydro-phenylpropionate dehydrogenase activity"/>
    <property type="evidence" value="ECO:0007669"/>
    <property type="project" value="UniProtKB-EC"/>
</dbReference>
<dbReference type="InterPro" id="IPR057326">
    <property type="entry name" value="KR_dom"/>
</dbReference>
<evidence type="ECO:0000256" key="1">
    <source>
        <dbReference type="ARBA" id="ARBA00006484"/>
    </source>
</evidence>
<dbReference type="Gene3D" id="3.40.50.720">
    <property type="entry name" value="NAD(P)-binding Rossmann-like Domain"/>
    <property type="match status" value="1"/>
</dbReference>
<dbReference type="InterPro" id="IPR036291">
    <property type="entry name" value="NAD(P)-bd_dom_sf"/>
</dbReference>
<dbReference type="InterPro" id="IPR051911">
    <property type="entry name" value="SDR_oxidoreductase"/>
</dbReference>
<dbReference type="SUPFAM" id="SSF51735">
    <property type="entry name" value="NAD(P)-binding Rossmann-fold domains"/>
    <property type="match status" value="1"/>
</dbReference>
<dbReference type="PANTHER" id="PTHR43976:SF16">
    <property type="entry name" value="SHORT-CHAIN DEHYDROGENASE_REDUCTASE FAMILY PROTEIN"/>
    <property type="match status" value="1"/>
</dbReference>
<name>A0A5E7SDY5_PSEFL</name>
<comment type="similarity">
    <text evidence="1 3">Belongs to the short-chain dehydrogenases/reductases (SDR) family.</text>
</comment>
<dbReference type="InterPro" id="IPR002347">
    <property type="entry name" value="SDR_fam"/>
</dbReference>
<evidence type="ECO:0000313" key="5">
    <source>
        <dbReference type="EMBL" id="VVP81513.1"/>
    </source>
</evidence>
<dbReference type="SMART" id="SM00822">
    <property type="entry name" value="PKS_KR"/>
    <property type="match status" value="1"/>
</dbReference>
<dbReference type="CDD" id="cd05374">
    <property type="entry name" value="17beta-HSD-like_SDR_c"/>
    <property type="match status" value="1"/>
</dbReference>
<evidence type="ECO:0000256" key="3">
    <source>
        <dbReference type="RuleBase" id="RU000363"/>
    </source>
</evidence>
<evidence type="ECO:0000313" key="6">
    <source>
        <dbReference type="Proteomes" id="UP000326611"/>
    </source>
</evidence>
<keyword evidence="2 5" id="KW-0560">Oxidoreductase</keyword>
<accession>A0A5E7SDY5</accession>
<dbReference type="PANTHER" id="PTHR43976">
    <property type="entry name" value="SHORT CHAIN DEHYDROGENASE"/>
    <property type="match status" value="1"/>
</dbReference>
<organism evidence="5 6">
    <name type="scientific">Pseudomonas fluorescens</name>
    <dbReference type="NCBI Taxonomy" id="294"/>
    <lineage>
        <taxon>Bacteria</taxon>
        <taxon>Pseudomonadati</taxon>
        <taxon>Pseudomonadota</taxon>
        <taxon>Gammaproteobacteria</taxon>
        <taxon>Pseudomonadales</taxon>
        <taxon>Pseudomonadaceae</taxon>
        <taxon>Pseudomonas</taxon>
    </lineage>
</organism>
<dbReference type="Proteomes" id="UP000326611">
    <property type="component" value="Unassembled WGS sequence"/>
</dbReference>
<gene>
    <name evidence="5" type="primary">hcaB_4</name>
    <name evidence="5" type="ORF">PS918_02344</name>
</gene>
<protein>
    <submittedName>
        <fullName evidence="5">3-phenylpropionate-dihydrodiol/cinnamic acid-dihydrodiol dehydrogenase</fullName>
        <ecNumber evidence="5">1.3.1.87</ecNumber>
    </submittedName>
</protein>
<sequence length="300" mass="31713">MSKVWLITGSASGLGRHMAEAALEAGHCVLATARNTQGLADLLLKYPTRVRAVTLDVTQEAQGIAAVQTAVEVFGRIDVLVNNAGYGDGRAFEQVPTDEFRQVVETCLFGVVNLTRAVLPLMRRQRSGHIIQISSVGGRFAMAGNAAYFAAKWAVGGFTESIAQEVAPFGVKVTALEPGALRTNWGKRANAALPPVLSDYELSVGASIRQLEPYWGNESGDPAKVAQAVLRIAEATTLPPHILLGSDACALARQAEQARAAEADAWHGFSVSIDRDASGPVAAIPAVDGFEPVRTTLAVR</sequence>
<proteinExistence type="inferred from homology"/>
<dbReference type="EC" id="1.3.1.87" evidence="5"/>
<reference evidence="5 6" key="1">
    <citation type="submission" date="2019-09" db="EMBL/GenBank/DDBJ databases">
        <authorList>
            <person name="Chandra G."/>
            <person name="Truman W A."/>
        </authorList>
    </citation>
    <scope>NUCLEOTIDE SEQUENCE [LARGE SCALE GENOMIC DNA]</scope>
    <source>
        <strain evidence="5">PS918</strain>
    </source>
</reference>
<dbReference type="Pfam" id="PF00106">
    <property type="entry name" value="adh_short"/>
    <property type="match status" value="1"/>
</dbReference>
<dbReference type="PRINTS" id="PR00081">
    <property type="entry name" value="GDHRDH"/>
</dbReference>
<dbReference type="AlphaFoldDB" id="A0A5E7SDY5"/>
<dbReference type="EMBL" id="CABVIY010000003">
    <property type="protein sequence ID" value="VVP81513.1"/>
    <property type="molecule type" value="Genomic_DNA"/>
</dbReference>
<dbReference type="OrthoDB" id="9775296at2"/>
<feature type="domain" description="Ketoreductase" evidence="4">
    <location>
        <begin position="3"/>
        <end position="179"/>
    </location>
</feature>
<evidence type="ECO:0000259" key="4">
    <source>
        <dbReference type="SMART" id="SM00822"/>
    </source>
</evidence>
<dbReference type="PRINTS" id="PR00080">
    <property type="entry name" value="SDRFAMILY"/>
</dbReference>
<evidence type="ECO:0000256" key="2">
    <source>
        <dbReference type="ARBA" id="ARBA00023002"/>
    </source>
</evidence>